<accession>A0ACD3BDV5</accession>
<name>A0ACD3BDV5_9AGAR</name>
<evidence type="ECO:0000313" key="1">
    <source>
        <dbReference type="EMBL" id="TFK76273.1"/>
    </source>
</evidence>
<protein>
    <submittedName>
        <fullName evidence="1">Uncharacterized protein</fullName>
    </submittedName>
</protein>
<reference evidence="1 2" key="1">
    <citation type="journal article" date="2019" name="Nat. Ecol. Evol.">
        <title>Megaphylogeny resolves global patterns of mushroom evolution.</title>
        <authorList>
            <person name="Varga T."/>
            <person name="Krizsan K."/>
            <person name="Foldi C."/>
            <person name="Dima B."/>
            <person name="Sanchez-Garcia M."/>
            <person name="Sanchez-Ramirez S."/>
            <person name="Szollosi G.J."/>
            <person name="Szarkandi J.G."/>
            <person name="Papp V."/>
            <person name="Albert L."/>
            <person name="Andreopoulos W."/>
            <person name="Angelini C."/>
            <person name="Antonin V."/>
            <person name="Barry K.W."/>
            <person name="Bougher N.L."/>
            <person name="Buchanan P."/>
            <person name="Buyck B."/>
            <person name="Bense V."/>
            <person name="Catcheside P."/>
            <person name="Chovatia M."/>
            <person name="Cooper J."/>
            <person name="Damon W."/>
            <person name="Desjardin D."/>
            <person name="Finy P."/>
            <person name="Geml J."/>
            <person name="Haridas S."/>
            <person name="Hughes K."/>
            <person name="Justo A."/>
            <person name="Karasinski D."/>
            <person name="Kautmanova I."/>
            <person name="Kiss B."/>
            <person name="Kocsube S."/>
            <person name="Kotiranta H."/>
            <person name="LaButti K.M."/>
            <person name="Lechner B.E."/>
            <person name="Liimatainen K."/>
            <person name="Lipzen A."/>
            <person name="Lukacs Z."/>
            <person name="Mihaltcheva S."/>
            <person name="Morgado L.N."/>
            <person name="Niskanen T."/>
            <person name="Noordeloos M.E."/>
            <person name="Ohm R.A."/>
            <person name="Ortiz-Santana B."/>
            <person name="Ovrebo C."/>
            <person name="Racz N."/>
            <person name="Riley R."/>
            <person name="Savchenko A."/>
            <person name="Shiryaev A."/>
            <person name="Soop K."/>
            <person name="Spirin V."/>
            <person name="Szebenyi C."/>
            <person name="Tomsovsky M."/>
            <person name="Tulloss R.E."/>
            <person name="Uehling J."/>
            <person name="Grigoriev I.V."/>
            <person name="Vagvolgyi C."/>
            <person name="Papp T."/>
            <person name="Martin F.M."/>
            <person name="Miettinen O."/>
            <person name="Hibbett D.S."/>
            <person name="Nagy L.G."/>
        </authorList>
    </citation>
    <scope>NUCLEOTIDE SEQUENCE [LARGE SCALE GENOMIC DNA]</scope>
    <source>
        <strain evidence="1 2">NL-1719</strain>
    </source>
</reference>
<dbReference type="Proteomes" id="UP000308600">
    <property type="component" value="Unassembled WGS sequence"/>
</dbReference>
<organism evidence="1 2">
    <name type="scientific">Pluteus cervinus</name>
    <dbReference type="NCBI Taxonomy" id="181527"/>
    <lineage>
        <taxon>Eukaryota</taxon>
        <taxon>Fungi</taxon>
        <taxon>Dikarya</taxon>
        <taxon>Basidiomycota</taxon>
        <taxon>Agaricomycotina</taxon>
        <taxon>Agaricomycetes</taxon>
        <taxon>Agaricomycetidae</taxon>
        <taxon>Agaricales</taxon>
        <taxon>Pluteineae</taxon>
        <taxon>Pluteaceae</taxon>
        <taxon>Pluteus</taxon>
    </lineage>
</organism>
<gene>
    <name evidence="1" type="ORF">BDN72DRAFT_227161</name>
</gene>
<dbReference type="EMBL" id="ML208260">
    <property type="protein sequence ID" value="TFK76273.1"/>
    <property type="molecule type" value="Genomic_DNA"/>
</dbReference>
<sequence length="487" mass="52282">MSQRIGGDNDTSYGSAPSKAEVKLRHVTIRQLSGAVRQPGGKSYIGDTGEFTIVVIVGNATLLPADSLLKFRIEDGTGSIIAKLLSEGEEPPAFKAAFPYVRIFGTLDSFKGVISIIIRNIEEVRDAYEVYHHCLQAIFETVAYERGPPPSDVMAQPQATSTQGRPTAAIEDVTMADTTMHFGIEQTSPPPRRSAPLASDKREEVPEAETRPSPRVPDSGAAISVKELGEALPAAAATENPPQLCTEPNYEGDKFAFVTVRSPPRNKPSSPMSSKMERWAKLVPEGSPRVPSTRGLFTSTSVRPSSSEERNRAPDAPNSPAVSVQKAAQKPSLDFVSCSPAGGHAKLKSVSASSSSSGVDTPGPSTPGAAQGHAISLVSSPTPSGKSRGSRRISNHDPYSELTSLQRDIMLFIQEYVTEQEVSRPMYPSIGDEEPWLGVSIFDIVPHVAIKRPNVRNKELARSMKDLVNKGFLTSDNDGQFYAPGSI</sequence>
<keyword evidence="2" id="KW-1185">Reference proteome</keyword>
<proteinExistence type="predicted"/>
<evidence type="ECO:0000313" key="2">
    <source>
        <dbReference type="Proteomes" id="UP000308600"/>
    </source>
</evidence>